<keyword evidence="7" id="KW-0479">Metal-binding</keyword>
<dbReference type="GO" id="GO:0005886">
    <property type="term" value="C:plasma membrane"/>
    <property type="evidence" value="ECO:0007669"/>
    <property type="project" value="UniProtKB-SubCell"/>
</dbReference>
<evidence type="ECO:0000256" key="12">
    <source>
        <dbReference type="ARBA" id="ARBA00023136"/>
    </source>
</evidence>
<protein>
    <recommendedName>
        <fullName evidence="14">Peptidase M50 domain-containing protein</fullName>
    </recommendedName>
</protein>
<evidence type="ECO:0000256" key="4">
    <source>
        <dbReference type="ARBA" id="ARBA00022475"/>
    </source>
</evidence>
<accession>A0A2T1BWV5</accession>
<dbReference type="GO" id="GO:0008237">
    <property type="term" value="F:metallopeptidase activity"/>
    <property type="evidence" value="ECO:0007669"/>
    <property type="project" value="UniProtKB-KW"/>
</dbReference>
<dbReference type="InterPro" id="IPR044537">
    <property type="entry name" value="Rip2-like"/>
</dbReference>
<dbReference type="RefSeq" id="WP_106291978.1">
    <property type="nucleotide sequence ID" value="NZ_CAWNTC010000032.1"/>
</dbReference>
<feature type="transmembrane region" description="Helical" evidence="13">
    <location>
        <begin position="121"/>
        <end position="142"/>
    </location>
</feature>
<proteinExistence type="inferred from homology"/>
<evidence type="ECO:0000256" key="10">
    <source>
        <dbReference type="ARBA" id="ARBA00022989"/>
    </source>
</evidence>
<keyword evidence="12 13" id="KW-0472">Membrane</keyword>
<feature type="transmembrane region" description="Helical" evidence="13">
    <location>
        <begin position="171"/>
        <end position="198"/>
    </location>
</feature>
<dbReference type="AlphaFoldDB" id="A0A2T1BWV5"/>
<evidence type="ECO:0000256" key="7">
    <source>
        <dbReference type="ARBA" id="ARBA00022723"/>
    </source>
</evidence>
<dbReference type="CDD" id="cd06158">
    <property type="entry name" value="S2P-M50_like_1"/>
    <property type="match status" value="1"/>
</dbReference>
<evidence type="ECO:0000256" key="5">
    <source>
        <dbReference type="ARBA" id="ARBA00022670"/>
    </source>
</evidence>
<name>A0A2T1BWV5_9CYAN</name>
<dbReference type="Proteomes" id="UP000238762">
    <property type="component" value="Unassembled WGS sequence"/>
</dbReference>
<evidence type="ECO:0000256" key="8">
    <source>
        <dbReference type="ARBA" id="ARBA00022801"/>
    </source>
</evidence>
<evidence type="ECO:0000259" key="14">
    <source>
        <dbReference type="Pfam" id="PF02163"/>
    </source>
</evidence>
<comment type="caution">
    <text evidence="15">The sequence shown here is derived from an EMBL/GenBank/DDBJ whole genome shotgun (WGS) entry which is preliminary data.</text>
</comment>
<comment type="subcellular location">
    <subcellularLocation>
        <location evidence="2">Cell membrane</location>
        <topology evidence="2">Multi-pass membrane protein</topology>
    </subcellularLocation>
</comment>
<dbReference type="Pfam" id="PF02163">
    <property type="entry name" value="Peptidase_M50"/>
    <property type="match status" value="1"/>
</dbReference>
<keyword evidence="10 13" id="KW-1133">Transmembrane helix</keyword>
<evidence type="ECO:0000313" key="15">
    <source>
        <dbReference type="EMBL" id="PSB00438.1"/>
    </source>
</evidence>
<organism evidence="15 16">
    <name type="scientific">Merismopedia glauca CCAP 1448/3</name>
    <dbReference type="NCBI Taxonomy" id="1296344"/>
    <lineage>
        <taxon>Bacteria</taxon>
        <taxon>Bacillati</taxon>
        <taxon>Cyanobacteriota</taxon>
        <taxon>Cyanophyceae</taxon>
        <taxon>Synechococcales</taxon>
        <taxon>Merismopediaceae</taxon>
        <taxon>Merismopedia</taxon>
    </lineage>
</organism>
<dbReference type="EMBL" id="PVWJ01000215">
    <property type="protein sequence ID" value="PSB00438.1"/>
    <property type="molecule type" value="Genomic_DNA"/>
</dbReference>
<feature type="transmembrane region" description="Helical" evidence="13">
    <location>
        <begin position="88"/>
        <end position="109"/>
    </location>
</feature>
<dbReference type="GO" id="GO:0006508">
    <property type="term" value="P:proteolysis"/>
    <property type="evidence" value="ECO:0007669"/>
    <property type="project" value="UniProtKB-KW"/>
</dbReference>
<sequence>MWQAGVFVFVGWIASVCFHEFGHAIAAYMGGDKSVKEKGYLTFNPLKYAHPQTSLVFPVLFMLMGGIGLPGGAVYINHNLLRNRFWQSLVSAAGPLANLVLALILAIPFQQGWIPLQDNGWFLPSLAFLVLLQVSSVILNLLPIPPLDGYGIIEPWLPANIQRQCQKFSNWGFWIVFGLFWFVPAFSQGFWQLVFIITNQLAVEPNLILQGNSLFRQPITRAVVLAGLLGGLWLLKQQNGSNSRVYAVSSRREPGVTGLRKQLASLVDRRTGDRLIASEKQKNPHQSERWYLEKVIYDLRRHR</sequence>
<dbReference type="PANTHER" id="PTHR35864:SF1">
    <property type="entry name" value="ZINC METALLOPROTEASE YWHC-RELATED"/>
    <property type="match status" value="1"/>
</dbReference>
<dbReference type="InterPro" id="IPR052348">
    <property type="entry name" value="Metallopeptidase_M50B"/>
</dbReference>
<dbReference type="GO" id="GO:0046872">
    <property type="term" value="F:metal ion binding"/>
    <property type="evidence" value="ECO:0007669"/>
    <property type="project" value="UniProtKB-KW"/>
</dbReference>
<dbReference type="InterPro" id="IPR008915">
    <property type="entry name" value="Peptidase_M50"/>
</dbReference>
<evidence type="ECO:0000256" key="6">
    <source>
        <dbReference type="ARBA" id="ARBA00022692"/>
    </source>
</evidence>
<evidence type="ECO:0000313" key="16">
    <source>
        <dbReference type="Proteomes" id="UP000238762"/>
    </source>
</evidence>
<evidence type="ECO:0000256" key="3">
    <source>
        <dbReference type="ARBA" id="ARBA00007931"/>
    </source>
</evidence>
<keyword evidence="9" id="KW-0862">Zinc</keyword>
<evidence type="ECO:0000256" key="2">
    <source>
        <dbReference type="ARBA" id="ARBA00004651"/>
    </source>
</evidence>
<keyword evidence="8" id="KW-0378">Hydrolase</keyword>
<keyword evidence="4" id="KW-1003">Cell membrane</keyword>
<keyword evidence="16" id="KW-1185">Reference proteome</keyword>
<feature type="transmembrane region" description="Helical" evidence="13">
    <location>
        <begin position="218"/>
        <end position="235"/>
    </location>
</feature>
<evidence type="ECO:0000256" key="1">
    <source>
        <dbReference type="ARBA" id="ARBA00001947"/>
    </source>
</evidence>
<feature type="domain" description="Peptidase M50" evidence="14">
    <location>
        <begin position="10"/>
        <end position="107"/>
    </location>
</feature>
<dbReference type="PANTHER" id="PTHR35864">
    <property type="entry name" value="ZINC METALLOPROTEASE MJ0611-RELATED"/>
    <property type="match status" value="1"/>
</dbReference>
<comment type="similarity">
    <text evidence="3">Belongs to the peptidase M50B family.</text>
</comment>
<keyword evidence="5" id="KW-0645">Protease</keyword>
<keyword evidence="6 13" id="KW-0812">Transmembrane</keyword>
<keyword evidence="11" id="KW-0482">Metalloprotease</keyword>
<dbReference type="OrthoDB" id="5477554at2"/>
<comment type="cofactor">
    <cofactor evidence="1">
        <name>Zn(2+)</name>
        <dbReference type="ChEBI" id="CHEBI:29105"/>
    </cofactor>
</comment>
<feature type="transmembrane region" description="Helical" evidence="13">
    <location>
        <begin position="55"/>
        <end position="76"/>
    </location>
</feature>
<reference evidence="15 16" key="2">
    <citation type="submission" date="2018-03" db="EMBL/GenBank/DDBJ databases">
        <title>The ancient ancestry and fast evolution of plastids.</title>
        <authorList>
            <person name="Moore K.R."/>
            <person name="Magnabosco C."/>
            <person name="Momper L."/>
            <person name="Gold D.A."/>
            <person name="Bosak T."/>
            <person name="Fournier G.P."/>
        </authorList>
    </citation>
    <scope>NUCLEOTIDE SEQUENCE [LARGE SCALE GENOMIC DNA]</scope>
    <source>
        <strain evidence="15 16">CCAP 1448/3</strain>
    </source>
</reference>
<gene>
    <name evidence="15" type="ORF">C7B64_23515</name>
</gene>
<reference evidence="15 16" key="1">
    <citation type="submission" date="2018-02" db="EMBL/GenBank/DDBJ databases">
        <authorList>
            <person name="Cohen D.B."/>
            <person name="Kent A.D."/>
        </authorList>
    </citation>
    <scope>NUCLEOTIDE SEQUENCE [LARGE SCALE GENOMIC DNA]</scope>
    <source>
        <strain evidence="15 16">CCAP 1448/3</strain>
    </source>
</reference>
<evidence type="ECO:0000256" key="9">
    <source>
        <dbReference type="ARBA" id="ARBA00022833"/>
    </source>
</evidence>
<evidence type="ECO:0000256" key="13">
    <source>
        <dbReference type="SAM" id="Phobius"/>
    </source>
</evidence>
<evidence type="ECO:0000256" key="11">
    <source>
        <dbReference type="ARBA" id="ARBA00023049"/>
    </source>
</evidence>